<organism evidence="2">
    <name type="scientific">Candidatus Kentrum sp. FW</name>
    <dbReference type="NCBI Taxonomy" id="2126338"/>
    <lineage>
        <taxon>Bacteria</taxon>
        <taxon>Pseudomonadati</taxon>
        <taxon>Pseudomonadota</taxon>
        <taxon>Gammaproteobacteria</taxon>
        <taxon>Candidatus Kentrum</taxon>
    </lineage>
</organism>
<evidence type="ECO:0000313" key="2">
    <source>
        <dbReference type="EMBL" id="VFJ62602.1"/>
    </source>
</evidence>
<name>A0A450T7U0_9GAMM</name>
<reference evidence="2" key="1">
    <citation type="submission" date="2019-02" db="EMBL/GenBank/DDBJ databases">
        <authorList>
            <person name="Gruber-Vodicka R. H."/>
            <person name="Seah K. B. B."/>
        </authorList>
    </citation>
    <scope>NUCLEOTIDE SEQUENCE</scope>
    <source>
        <strain evidence="1">BECK_BZ106</strain>
        <strain evidence="2">BECK_BZ15</strain>
    </source>
</reference>
<sequence>MKKNDMRFDQEELQILRDFERGEFQRIDDFETEKRELEAAARDALQRDREVNIRISSRDLDQLEMRAAH</sequence>
<evidence type="ECO:0000313" key="1">
    <source>
        <dbReference type="EMBL" id="VFJ58314.1"/>
    </source>
</evidence>
<dbReference type="EMBL" id="CAADEW010000132">
    <property type="protein sequence ID" value="VFJ62602.1"/>
    <property type="molecule type" value="Genomic_DNA"/>
</dbReference>
<accession>A0A450T7U0</accession>
<gene>
    <name evidence="2" type="ORF">BECKFW1821A_GA0114235_11323</name>
    <name evidence="1" type="ORF">BECKFW1821B_GA0114236_104027</name>
</gene>
<proteinExistence type="predicted"/>
<dbReference type="EMBL" id="CAADFD010000040">
    <property type="protein sequence ID" value="VFJ58314.1"/>
    <property type="molecule type" value="Genomic_DNA"/>
</dbReference>
<protein>
    <submittedName>
        <fullName evidence="2">Predicted DNA binding protein, CopG/RHH family</fullName>
    </submittedName>
</protein>
<dbReference type="AlphaFoldDB" id="A0A450T7U0"/>